<protein>
    <recommendedName>
        <fullName evidence="2">TonB C-terminal domain-containing protein</fullName>
    </recommendedName>
</protein>
<dbReference type="EMBL" id="JAAMPT010000205">
    <property type="protein sequence ID" value="NMH25112.1"/>
    <property type="molecule type" value="Genomic_DNA"/>
</dbReference>
<comment type="caution">
    <text evidence="3">The sequence shown here is derived from an EMBL/GenBank/DDBJ whole genome shotgun (WGS) entry which is preliminary data.</text>
</comment>
<dbReference type="InterPro" id="IPR037682">
    <property type="entry name" value="TonB_C"/>
</dbReference>
<dbReference type="PANTHER" id="PTHR33446:SF2">
    <property type="entry name" value="PROTEIN TONB"/>
    <property type="match status" value="1"/>
</dbReference>
<organism evidence="3 4">
    <name type="scientific">Flavobacterium solisilvae</name>
    <dbReference type="NCBI Taxonomy" id="1852019"/>
    <lineage>
        <taxon>Bacteria</taxon>
        <taxon>Pseudomonadati</taxon>
        <taxon>Bacteroidota</taxon>
        <taxon>Flavobacteriia</taxon>
        <taxon>Flavobacteriales</taxon>
        <taxon>Flavobacteriaceae</taxon>
        <taxon>Flavobacterium</taxon>
    </lineage>
</organism>
<dbReference type="SUPFAM" id="SSF74653">
    <property type="entry name" value="TolA/TonB C-terminal domain"/>
    <property type="match status" value="1"/>
</dbReference>
<keyword evidence="4" id="KW-1185">Reference proteome</keyword>
<name>A0ABX1QS50_9FLAO</name>
<dbReference type="Pfam" id="PF03544">
    <property type="entry name" value="TonB_C"/>
    <property type="match status" value="1"/>
</dbReference>
<feature type="signal peptide" evidence="1">
    <location>
        <begin position="1"/>
        <end position="18"/>
    </location>
</feature>
<dbReference type="PANTHER" id="PTHR33446">
    <property type="entry name" value="PROTEIN TONB-RELATED"/>
    <property type="match status" value="1"/>
</dbReference>
<accession>A0ABX1QS50</accession>
<dbReference type="RefSeq" id="WP_169523687.1">
    <property type="nucleotide sequence ID" value="NZ_JAAMPT010000205.1"/>
</dbReference>
<evidence type="ECO:0000313" key="4">
    <source>
        <dbReference type="Proteomes" id="UP000767947"/>
    </source>
</evidence>
<gene>
    <name evidence="3" type="ORF">G6042_07510</name>
</gene>
<dbReference type="InterPro" id="IPR051045">
    <property type="entry name" value="TonB-dependent_transducer"/>
</dbReference>
<evidence type="ECO:0000259" key="2">
    <source>
        <dbReference type="Pfam" id="PF03544"/>
    </source>
</evidence>
<keyword evidence="1" id="KW-0732">Signal</keyword>
<feature type="domain" description="TonB C-terminal" evidence="2">
    <location>
        <begin position="62"/>
        <end position="125"/>
    </location>
</feature>
<reference evidence="3 4" key="1">
    <citation type="submission" date="2020-02" db="EMBL/GenBank/DDBJ databases">
        <title>Flavobacterium sp. genome.</title>
        <authorList>
            <person name="Jung H.S."/>
            <person name="Baek J.H."/>
            <person name="Jeon C.O."/>
        </authorList>
    </citation>
    <scope>NUCLEOTIDE SEQUENCE [LARGE SCALE GENOMIC DNA]</scope>
    <source>
        <strain evidence="3 4">SE-s27</strain>
    </source>
</reference>
<dbReference type="Proteomes" id="UP000767947">
    <property type="component" value="Unassembled WGS sequence"/>
</dbReference>
<evidence type="ECO:0000313" key="3">
    <source>
        <dbReference type="EMBL" id="NMH25112.1"/>
    </source>
</evidence>
<sequence length="129" mass="14508">MKHLAIIFLMLLSTEIQAQEEEIKINENIYNTAGIQVQPEFPGGMGEFYKYIGQNYKTPNVKGLKGKIFLTFIIEKDGSLNDIKVIRDIGHGTGEEAVRVLKICPAWKPGEVDGEKVRVQYSLPISIQN</sequence>
<dbReference type="Gene3D" id="3.30.1150.10">
    <property type="match status" value="1"/>
</dbReference>
<proteinExistence type="predicted"/>
<feature type="chain" id="PRO_5047425957" description="TonB C-terminal domain-containing protein" evidence="1">
    <location>
        <begin position="19"/>
        <end position="129"/>
    </location>
</feature>
<evidence type="ECO:0000256" key="1">
    <source>
        <dbReference type="SAM" id="SignalP"/>
    </source>
</evidence>